<comment type="function">
    <text evidence="10">Probably acts as a heme chaperone, transferring heme to an unknown acceptor. Binds one molecule of heme per monomer, possibly covalently. Binds 1 [4Fe-4S] cluster. The cluster is coordinated with 3 cysteines and an exchangeable S-adenosyl-L-methionine.</text>
</comment>
<dbReference type="InterPro" id="IPR007197">
    <property type="entry name" value="rSAM"/>
</dbReference>
<evidence type="ECO:0000256" key="3">
    <source>
        <dbReference type="ARBA" id="ARBA00017228"/>
    </source>
</evidence>
<dbReference type="PANTHER" id="PTHR13932:SF5">
    <property type="entry name" value="RADICAL S-ADENOSYL METHIONINE DOMAIN-CONTAINING PROTEIN 1, MITOCHONDRIAL"/>
    <property type="match status" value="1"/>
</dbReference>
<dbReference type="GO" id="GO:0004109">
    <property type="term" value="F:coproporphyrinogen oxidase activity"/>
    <property type="evidence" value="ECO:0007669"/>
    <property type="project" value="InterPro"/>
</dbReference>
<evidence type="ECO:0000256" key="5">
    <source>
        <dbReference type="ARBA" id="ARBA00022691"/>
    </source>
</evidence>
<sequence>MGLPEAWQNCALPPLSLYIHVPWCVKKCPYCDFNSHALTGEIPEDRYLEAIMEDLASDLPLVQNRSIQTVFIGGGTPSLMSPRFYENLFRRLRGHLHFTDDAEITLEANPGTVEQHRFHGFRAAGINRLSIGIQSFNAKSLRVLGRIHDDKAAHKAIATARSAGFDNFNLDLMHGLPDQTPEQAIADLKAALAWEPPHLSWYQLTLEPNTEFFSRPPPLPDEDQLWEIYRQGSDYLNQQGFADYEVSAWSRPGKASRHNLNYWMFGDYLALGAGAHGKITLRDGEIRRFWKTRQPEAYLNRIGSRTAGCQAIEPDERPLEFLMNALRLTAGVPENMFTERTGLPLDTVAVKLEALRTQNLLEPGRIQTTELGQRYLNSLLERFL</sequence>
<evidence type="ECO:0000313" key="12">
    <source>
        <dbReference type="EMBL" id="NMT63279.1"/>
    </source>
</evidence>
<keyword evidence="6 10" id="KW-0479">Metal-binding</keyword>
<dbReference type="EMBL" id="JABCKY010000001">
    <property type="protein sequence ID" value="NMT63279.1"/>
    <property type="molecule type" value="Genomic_DNA"/>
</dbReference>
<dbReference type="NCBIfam" id="TIGR00539">
    <property type="entry name" value="hemN_rel"/>
    <property type="match status" value="1"/>
</dbReference>
<dbReference type="Pfam" id="PF04055">
    <property type="entry name" value="Radical_SAM"/>
    <property type="match status" value="1"/>
</dbReference>
<dbReference type="CDD" id="cd01335">
    <property type="entry name" value="Radical_SAM"/>
    <property type="match status" value="1"/>
</dbReference>
<evidence type="ECO:0000259" key="11">
    <source>
        <dbReference type="PROSITE" id="PS51918"/>
    </source>
</evidence>
<comment type="similarity">
    <text evidence="2">Belongs to the anaerobic coproporphyrinogen-III oxidase family. HemW subfamily.</text>
</comment>
<dbReference type="GO" id="GO:0046872">
    <property type="term" value="F:metal ion binding"/>
    <property type="evidence" value="ECO:0007669"/>
    <property type="project" value="UniProtKB-UniRule"/>
</dbReference>
<keyword evidence="4 10" id="KW-0349">Heme</keyword>
<keyword evidence="8 10" id="KW-0411">Iron-sulfur</keyword>
<dbReference type="PROSITE" id="PS51918">
    <property type="entry name" value="RADICAL_SAM"/>
    <property type="match status" value="1"/>
</dbReference>
<reference evidence="12 13" key="1">
    <citation type="submission" date="2020-04" db="EMBL/GenBank/DDBJ databases">
        <title>Marinobacter oceani sp. nov., isolated from marine solar saltern.</title>
        <authorList>
            <person name="Chen X.-Y."/>
        </authorList>
    </citation>
    <scope>NUCLEOTIDE SEQUENCE [LARGE SCALE GENOMIC DNA]</scope>
    <source>
        <strain evidence="12 13">W62</strain>
    </source>
</reference>
<dbReference type="SFLD" id="SFLDG01065">
    <property type="entry name" value="anaerobic_coproporphyrinogen-I"/>
    <property type="match status" value="1"/>
</dbReference>
<organism evidence="12 13">
    <name type="scientific">Marinobacter orientalis</name>
    <dbReference type="NCBI Taxonomy" id="1928859"/>
    <lineage>
        <taxon>Bacteria</taxon>
        <taxon>Pseudomonadati</taxon>
        <taxon>Pseudomonadota</taxon>
        <taxon>Gammaproteobacteria</taxon>
        <taxon>Pseudomonadales</taxon>
        <taxon>Marinobacteraceae</taxon>
        <taxon>Marinobacter</taxon>
    </lineage>
</organism>
<feature type="domain" description="Radical SAM core" evidence="11">
    <location>
        <begin position="9"/>
        <end position="242"/>
    </location>
</feature>
<dbReference type="SFLD" id="SFLDF00562">
    <property type="entry name" value="HemN-like__clustered_with_heat"/>
    <property type="match status" value="1"/>
</dbReference>
<dbReference type="SMART" id="SM00729">
    <property type="entry name" value="Elp3"/>
    <property type="match status" value="1"/>
</dbReference>
<dbReference type="InterPro" id="IPR058240">
    <property type="entry name" value="rSAM_sf"/>
</dbReference>
<keyword evidence="9 10" id="KW-0143">Chaperone</keyword>
<dbReference type="OrthoDB" id="9808022at2"/>
<evidence type="ECO:0000256" key="10">
    <source>
        <dbReference type="RuleBase" id="RU364116"/>
    </source>
</evidence>
<dbReference type="AlphaFoldDB" id="A0A7Y0WRT1"/>
<dbReference type="InterPro" id="IPR013785">
    <property type="entry name" value="Aldolase_TIM"/>
</dbReference>
<evidence type="ECO:0000256" key="1">
    <source>
        <dbReference type="ARBA" id="ARBA00001966"/>
    </source>
</evidence>
<dbReference type="PANTHER" id="PTHR13932">
    <property type="entry name" value="COPROPORPHYRINIGEN III OXIDASE"/>
    <property type="match status" value="1"/>
</dbReference>
<dbReference type="GO" id="GO:0005737">
    <property type="term" value="C:cytoplasm"/>
    <property type="evidence" value="ECO:0007669"/>
    <property type="project" value="UniProtKB-SubCell"/>
</dbReference>
<dbReference type="SUPFAM" id="SSF102114">
    <property type="entry name" value="Radical SAM enzymes"/>
    <property type="match status" value="1"/>
</dbReference>
<keyword evidence="10" id="KW-0963">Cytoplasm</keyword>
<evidence type="ECO:0000256" key="7">
    <source>
        <dbReference type="ARBA" id="ARBA00023004"/>
    </source>
</evidence>
<dbReference type="GO" id="GO:0051539">
    <property type="term" value="F:4 iron, 4 sulfur cluster binding"/>
    <property type="evidence" value="ECO:0007669"/>
    <property type="project" value="UniProtKB-UniRule"/>
</dbReference>
<evidence type="ECO:0000256" key="4">
    <source>
        <dbReference type="ARBA" id="ARBA00022617"/>
    </source>
</evidence>
<name>A0A7Y0WRT1_9GAMM</name>
<evidence type="ECO:0000313" key="13">
    <source>
        <dbReference type="Proteomes" id="UP000567186"/>
    </source>
</evidence>
<keyword evidence="5 10" id="KW-0949">S-adenosyl-L-methionine</keyword>
<dbReference type="SFLD" id="SFLDS00029">
    <property type="entry name" value="Radical_SAM"/>
    <property type="match status" value="1"/>
</dbReference>
<dbReference type="InterPro" id="IPR034505">
    <property type="entry name" value="Coproporphyrinogen-III_oxidase"/>
</dbReference>
<keyword evidence="13" id="KW-1185">Reference proteome</keyword>
<evidence type="ECO:0000256" key="8">
    <source>
        <dbReference type="ARBA" id="ARBA00023014"/>
    </source>
</evidence>
<evidence type="ECO:0000256" key="6">
    <source>
        <dbReference type="ARBA" id="ARBA00022723"/>
    </source>
</evidence>
<gene>
    <name evidence="12" type="primary">hemW</name>
    <name evidence="12" type="ORF">HIU99_06650</name>
</gene>
<comment type="subcellular location">
    <subcellularLocation>
        <location evidence="10">Cytoplasm</location>
    </subcellularLocation>
</comment>
<protein>
    <recommendedName>
        <fullName evidence="3 10">Heme chaperone HemW</fullName>
    </recommendedName>
</protein>
<accession>A0A7Y0WRT1</accession>
<dbReference type="GO" id="GO:0006779">
    <property type="term" value="P:porphyrin-containing compound biosynthetic process"/>
    <property type="evidence" value="ECO:0007669"/>
    <property type="project" value="InterPro"/>
</dbReference>
<comment type="cofactor">
    <cofactor evidence="1">
        <name>[4Fe-4S] cluster</name>
        <dbReference type="ChEBI" id="CHEBI:49883"/>
    </cofactor>
</comment>
<dbReference type="Pfam" id="PF06969">
    <property type="entry name" value="HemN_C"/>
    <property type="match status" value="1"/>
</dbReference>
<proteinExistence type="inferred from homology"/>
<dbReference type="Gene3D" id="3.20.20.70">
    <property type="entry name" value="Aldolase class I"/>
    <property type="match status" value="1"/>
</dbReference>
<dbReference type="InterPro" id="IPR006638">
    <property type="entry name" value="Elp3/MiaA/NifB-like_rSAM"/>
</dbReference>
<dbReference type="InterPro" id="IPR010723">
    <property type="entry name" value="HemN_C"/>
</dbReference>
<evidence type="ECO:0000256" key="2">
    <source>
        <dbReference type="ARBA" id="ARBA00006100"/>
    </source>
</evidence>
<keyword evidence="7 10" id="KW-0408">Iron</keyword>
<dbReference type="SFLD" id="SFLDG01082">
    <property type="entry name" value="B12-binding_domain_containing"/>
    <property type="match status" value="1"/>
</dbReference>
<dbReference type="InterPro" id="IPR004559">
    <property type="entry name" value="HemW-like"/>
</dbReference>
<comment type="caution">
    <text evidence="12">The sequence shown here is derived from an EMBL/GenBank/DDBJ whole genome shotgun (WGS) entry which is preliminary data.</text>
</comment>
<evidence type="ECO:0000256" key="9">
    <source>
        <dbReference type="ARBA" id="ARBA00023186"/>
    </source>
</evidence>
<dbReference type="SFLD" id="SFLDF00288">
    <property type="entry name" value="HemN-like__clustered_with_nucl"/>
    <property type="match status" value="1"/>
</dbReference>
<dbReference type="Proteomes" id="UP000567186">
    <property type="component" value="Unassembled WGS sequence"/>
</dbReference>
<keyword evidence="10" id="KW-0004">4Fe-4S</keyword>